<dbReference type="PANTHER" id="PTHR19303">
    <property type="entry name" value="TRANSPOSON"/>
    <property type="match status" value="1"/>
</dbReference>
<accession>A0A6A4FTI6</accession>
<dbReference type="InterPro" id="IPR006600">
    <property type="entry name" value="HTH_CenpB_DNA-bd_dom"/>
</dbReference>
<keyword evidence="3" id="KW-0472">Membrane</keyword>
<dbReference type="PANTHER" id="PTHR19303:SF57">
    <property type="entry name" value="HTH CENPB-TYPE DOMAIN-CONTAINING PROTEIN"/>
    <property type="match status" value="1"/>
</dbReference>
<evidence type="ECO:0000313" key="6">
    <source>
        <dbReference type="Proteomes" id="UP000434957"/>
    </source>
</evidence>
<dbReference type="SUPFAM" id="SSF46689">
    <property type="entry name" value="Homeodomain-like"/>
    <property type="match status" value="1"/>
</dbReference>
<comment type="caution">
    <text evidence="5">The sequence shown here is derived from an EMBL/GenBank/DDBJ whole genome shotgun (WGS) entry which is preliminary data.</text>
</comment>
<keyword evidence="1" id="KW-0238">DNA-binding</keyword>
<dbReference type="PROSITE" id="PS51253">
    <property type="entry name" value="HTH_CENPB"/>
    <property type="match status" value="1"/>
</dbReference>
<feature type="compositionally biased region" description="Basic residues" evidence="2">
    <location>
        <begin position="1"/>
        <end position="11"/>
    </location>
</feature>
<dbReference type="Gene3D" id="1.10.10.60">
    <property type="entry name" value="Homeodomain-like"/>
    <property type="match status" value="1"/>
</dbReference>
<dbReference type="EMBL" id="QXFT01000362">
    <property type="protein sequence ID" value="KAE9346103.1"/>
    <property type="molecule type" value="Genomic_DNA"/>
</dbReference>
<dbReference type="InterPro" id="IPR009057">
    <property type="entry name" value="Homeodomain-like_sf"/>
</dbReference>
<name>A0A6A4FTI6_9STRA</name>
<feature type="region of interest" description="Disordered" evidence="2">
    <location>
        <begin position="1"/>
        <end position="24"/>
    </location>
</feature>
<dbReference type="GO" id="GO:0003677">
    <property type="term" value="F:DNA binding"/>
    <property type="evidence" value="ECO:0007669"/>
    <property type="project" value="UniProtKB-KW"/>
</dbReference>
<feature type="domain" description="HTH CENPB-type" evidence="4">
    <location>
        <begin position="98"/>
        <end position="169"/>
    </location>
</feature>
<proteinExistence type="predicted"/>
<keyword evidence="3" id="KW-1133">Transmembrane helix</keyword>
<feature type="transmembrane region" description="Helical" evidence="3">
    <location>
        <begin position="204"/>
        <end position="225"/>
    </location>
</feature>
<dbReference type="GO" id="GO:0005634">
    <property type="term" value="C:nucleus"/>
    <property type="evidence" value="ECO:0007669"/>
    <property type="project" value="TreeGrafter"/>
</dbReference>
<dbReference type="AlphaFoldDB" id="A0A6A4FTI6"/>
<gene>
    <name evidence="5" type="ORF">PR003_g7594</name>
</gene>
<evidence type="ECO:0000259" key="4">
    <source>
        <dbReference type="PROSITE" id="PS51253"/>
    </source>
</evidence>
<keyword evidence="3" id="KW-0812">Transmembrane</keyword>
<evidence type="ECO:0000256" key="2">
    <source>
        <dbReference type="SAM" id="MobiDB-lite"/>
    </source>
</evidence>
<reference evidence="5 6" key="1">
    <citation type="submission" date="2018-08" db="EMBL/GenBank/DDBJ databases">
        <title>Genomic investigation of the strawberry pathogen Phytophthora fragariae indicates pathogenicity is determined by transcriptional variation in three key races.</title>
        <authorList>
            <person name="Adams T.M."/>
            <person name="Armitage A.D."/>
            <person name="Sobczyk M.K."/>
            <person name="Bates H.J."/>
            <person name="Dunwell J.M."/>
            <person name="Nellist C.F."/>
            <person name="Harrison R.J."/>
        </authorList>
    </citation>
    <scope>NUCLEOTIDE SEQUENCE [LARGE SCALE GENOMIC DNA]</scope>
    <source>
        <strain evidence="5 6">SCRP333</strain>
    </source>
</reference>
<dbReference type="SMART" id="SM00674">
    <property type="entry name" value="CENPB"/>
    <property type="match status" value="1"/>
</dbReference>
<evidence type="ECO:0000256" key="1">
    <source>
        <dbReference type="ARBA" id="ARBA00023125"/>
    </source>
</evidence>
<evidence type="ECO:0000256" key="3">
    <source>
        <dbReference type="SAM" id="Phobius"/>
    </source>
</evidence>
<keyword evidence="6" id="KW-1185">Reference proteome</keyword>
<dbReference type="Proteomes" id="UP000434957">
    <property type="component" value="Unassembled WGS sequence"/>
</dbReference>
<protein>
    <recommendedName>
        <fullName evidence="4">HTH CENPB-type domain-containing protein</fullName>
    </recommendedName>
</protein>
<organism evidence="5 6">
    <name type="scientific">Phytophthora rubi</name>
    <dbReference type="NCBI Taxonomy" id="129364"/>
    <lineage>
        <taxon>Eukaryota</taxon>
        <taxon>Sar</taxon>
        <taxon>Stramenopiles</taxon>
        <taxon>Oomycota</taxon>
        <taxon>Peronosporomycetes</taxon>
        <taxon>Peronosporales</taxon>
        <taxon>Peronosporaceae</taxon>
        <taxon>Phytophthora</taxon>
    </lineage>
</organism>
<dbReference type="InterPro" id="IPR050863">
    <property type="entry name" value="CenT-Element_Derived"/>
</dbReference>
<dbReference type="Pfam" id="PF03221">
    <property type="entry name" value="HTH_Tnp_Tc5"/>
    <property type="match status" value="1"/>
</dbReference>
<evidence type="ECO:0000313" key="5">
    <source>
        <dbReference type="EMBL" id="KAE9346103.1"/>
    </source>
</evidence>
<sequence length="226" mass="25734">MAPTQRRRPIGRPRLPGGEGRKVKTHTVSSFAASHKIEVLDHFDAHNDIEMTINHFYPELPVAKFNSRRTLIYTWKSSRRSIEALRDEVGGADKKKARKKGEATILSKEDEADLVCWICELRDEGVPVTATMLRLQAHEVAKAAGVAPFKASWCWQHHFKARHRLSLRCKTRQGQIRPPDLLETAQKFAEEVKQKAAEIGATRIYNADQTGIFILFTYLLLFAVFI</sequence>